<reference evidence="1" key="2">
    <citation type="submission" date="2024-06" db="UniProtKB">
        <authorList>
            <consortium name="EnsemblMetazoa"/>
        </authorList>
    </citation>
    <scope>IDENTIFICATION</scope>
</reference>
<reference evidence="2" key="1">
    <citation type="journal article" date="2010" name="Nature">
        <title>The Amphimedon queenslandica genome and the evolution of animal complexity.</title>
        <authorList>
            <person name="Srivastava M."/>
            <person name="Simakov O."/>
            <person name="Chapman J."/>
            <person name="Fahey B."/>
            <person name="Gauthier M.E."/>
            <person name="Mitros T."/>
            <person name="Richards G.S."/>
            <person name="Conaco C."/>
            <person name="Dacre M."/>
            <person name="Hellsten U."/>
            <person name="Larroux C."/>
            <person name="Putnam N.H."/>
            <person name="Stanke M."/>
            <person name="Adamska M."/>
            <person name="Darling A."/>
            <person name="Degnan S.M."/>
            <person name="Oakley T.H."/>
            <person name="Plachetzki D.C."/>
            <person name="Zhai Y."/>
            <person name="Adamski M."/>
            <person name="Calcino A."/>
            <person name="Cummins S.F."/>
            <person name="Goodstein D.M."/>
            <person name="Harris C."/>
            <person name="Jackson D.J."/>
            <person name="Leys S.P."/>
            <person name="Shu S."/>
            <person name="Woodcroft B.J."/>
            <person name="Vervoort M."/>
            <person name="Kosik K.S."/>
            <person name="Manning G."/>
            <person name="Degnan B.M."/>
            <person name="Rokhsar D.S."/>
        </authorList>
    </citation>
    <scope>NUCLEOTIDE SEQUENCE [LARGE SCALE GENOMIC DNA]</scope>
</reference>
<dbReference type="GeneID" id="109580614"/>
<dbReference type="Proteomes" id="UP000007879">
    <property type="component" value="Unassembled WGS sequence"/>
</dbReference>
<accession>A0AAN0IYL7</accession>
<keyword evidence="2" id="KW-1185">Reference proteome</keyword>
<dbReference type="RefSeq" id="XP_019849546.1">
    <property type="nucleotide sequence ID" value="XM_019993987.1"/>
</dbReference>
<dbReference type="AlphaFoldDB" id="A0AAN0IYL7"/>
<protein>
    <submittedName>
        <fullName evidence="1">Uncharacterized protein</fullName>
    </submittedName>
</protein>
<dbReference type="KEGG" id="aqu:109580614"/>
<name>A0AAN0IYL7_AMPQE</name>
<organism evidence="1 2">
    <name type="scientific">Amphimedon queenslandica</name>
    <name type="common">Sponge</name>
    <dbReference type="NCBI Taxonomy" id="400682"/>
    <lineage>
        <taxon>Eukaryota</taxon>
        <taxon>Metazoa</taxon>
        <taxon>Porifera</taxon>
        <taxon>Demospongiae</taxon>
        <taxon>Heteroscleromorpha</taxon>
        <taxon>Haplosclerida</taxon>
        <taxon>Niphatidae</taxon>
        <taxon>Amphimedon</taxon>
    </lineage>
</organism>
<proteinExistence type="predicted"/>
<sequence length="204" mass="23945">MSWEWRVFWRISKERKIILESLGLEKEPRAHQIRSDTYICCTREVGIKWRRGRQLEFKVMTERDEKSMAEKWNKILVTSCPLSINDEEVRTLLINHIDKLLKKSTYKDQLENARETLLAIPTLKLVEVHKERSDQRINGCYYELTTITCSSPSQSKYQSLCVEGDRGHIDKFLTMPIAAGGKNMFQFFGEVGRFCGYPQFVNEL</sequence>
<dbReference type="EnsemblMetazoa" id="XM_019993987.1">
    <property type="protein sequence ID" value="XP_019849546.1"/>
    <property type="gene ID" value="LOC109580614"/>
</dbReference>
<evidence type="ECO:0000313" key="2">
    <source>
        <dbReference type="Proteomes" id="UP000007879"/>
    </source>
</evidence>
<evidence type="ECO:0000313" key="1">
    <source>
        <dbReference type="EnsemblMetazoa" id="XP_019849546.1"/>
    </source>
</evidence>